<dbReference type="STRING" id="764103.G7E8U8"/>
<dbReference type="Pfam" id="PF07992">
    <property type="entry name" value="Pyr_redox_2"/>
    <property type="match status" value="1"/>
</dbReference>
<dbReference type="Gene3D" id="3.50.50.100">
    <property type="match status" value="1"/>
</dbReference>
<evidence type="ECO:0000313" key="2">
    <source>
        <dbReference type="EMBL" id="GAA99566.1"/>
    </source>
</evidence>
<accession>G7E8U8</accession>
<evidence type="ECO:0000259" key="1">
    <source>
        <dbReference type="Pfam" id="PF07992"/>
    </source>
</evidence>
<proteinExistence type="predicted"/>
<dbReference type="PANTHER" id="PTHR43735:SF25">
    <property type="entry name" value="NAD(P)H DEHYDROGENASE 3"/>
    <property type="match status" value="1"/>
</dbReference>
<dbReference type="Proteomes" id="UP000009131">
    <property type="component" value="Unassembled WGS sequence"/>
</dbReference>
<reference evidence="2 3" key="1">
    <citation type="journal article" date="2011" name="J. Gen. Appl. Microbiol.">
        <title>Draft genome sequencing of the enigmatic basidiomycete Mixia osmundae.</title>
        <authorList>
            <person name="Nishida H."/>
            <person name="Nagatsuka Y."/>
            <person name="Sugiyama J."/>
        </authorList>
    </citation>
    <scope>NUCLEOTIDE SEQUENCE [LARGE SCALE GENOMIC DNA]</scope>
    <source>
        <strain evidence="3">CBS 9802 / IAM 14324 / JCM 22182 / KY 12970</strain>
    </source>
</reference>
<evidence type="ECO:0000313" key="3">
    <source>
        <dbReference type="Proteomes" id="UP000009131"/>
    </source>
</evidence>
<dbReference type="InterPro" id="IPR036188">
    <property type="entry name" value="FAD/NAD-bd_sf"/>
</dbReference>
<dbReference type="OrthoDB" id="202203at2759"/>
<dbReference type="HOGENOM" id="CLU_019845_6_2_1"/>
<dbReference type="GO" id="GO:0050660">
    <property type="term" value="F:flavin adenine dinucleotide binding"/>
    <property type="evidence" value="ECO:0007669"/>
    <property type="project" value="TreeGrafter"/>
</dbReference>
<dbReference type="PRINTS" id="PR00411">
    <property type="entry name" value="PNDRDTASEI"/>
</dbReference>
<protein>
    <recommendedName>
        <fullName evidence="1">FAD/NAD(P)-binding domain-containing protein</fullName>
    </recommendedName>
</protein>
<dbReference type="PRINTS" id="PR00368">
    <property type="entry name" value="FADPNR"/>
</dbReference>
<gene>
    <name evidence="2" type="primary">Mo06267</name>
    <name evidence="2" type="ORF">E5Q_06267</name>
</gene>
<dbReference type="GO" id="GO:0005737">
    <property type="term" value="C:cytoplasm"/>
    <property type="evidence" value="ECO:0007669"/>
    <property type="project" value="TreeGrafter"/>
</dbReference>
<feature type="domain" description="FAD/NAD(P)-binding" evidence="1">
    <location>
        <begin position="8"/>
        <end position="294"/>
    </location>
</feature>
<dbReference type="InterPro" id="IPR023753">
    <property type="entry name" value="FAD/NAD-binding_dom"/>
</dbReference>
<sequence length="374" mass="40380">MVSAEAKQIVVVGGSYGALKLAHESIRSFAVKQPDQWHVHIISASTEFWHSIGTPRGILPAGGHTIDDSFLPLEKGFKQYKPEHYTITYGTVTSIDDNARSVHVKTQTGEQDVAYYALILSPGVLSKSPLFSYHDGSKSLRKAYEDAWQAIPKANSVLIAGGGATGTETAGEIGVRYPDKKVAIYSGAERLLPSIPAKFGSKAAQQLQRLGVEVVHTVRIKEFTKSDQGYTVHFDDGSSRSFDYVIDATGRLPNTSFIPAKALNAKKAIIVDDFFRVPALGERVYAIGDATRDAGLVALMSTAPVLIGTIKHDFGGGKAPKPYKGPMNMMLVPIGPNGGVGHAFGWNMPSFLVKQAKAKGFFWEKFEPALLGND</sequence>
<dbReference type="SUPFAM" id="SSF51905">
    <property type="entry name" value="FAD/NAD(P)-binding domain"/>
    <property type="match status" value="1"/>
</dbReference>
<organism evidence="2 3">
    <name type="scientific">Mixia osmundae (strain CBS 9802 / IAM 14324 / JCM 22182 / KY 12970)</name>
    <dbReference type="NCBI Taxonomy" id="764103"/>
    <lineage>
        <taxon>Eukaryota</taxon>
        <taxon>Fungi</taxon>
        <taxon>Dikarya</taxon>
        <taxon>Basidiomycota</taxon>
        <taxon>Pucciniomycotina</taxon>
        <taxon>Mixiomycetes</taxon>
        <taxon>Mixiales</taxon>
        <taxon>Mixiaceae</taxon>
        <taxon>Mixia</taxon>
    </lineage>
</organism>
<dbReference type="AlphaFoldDB" id="G7E8U8"/>
<dbReference type="eggNOG" id="KOG2495">
    <property type="taxonomic scope" value="Eukaryota"/>
</dbReference>
<dbReference type="GO" id="GO:0004174">
    <property type="term" value="F:electron-transferring-flavoprotein dehydrogenase activity"/>
    <property type="evidence" value="ECO:0007669"/>
    <property type="project" value="TreeGrafter"/>
</dbReference>
<name>G7E8U8_MIXOS</name>
<dbReference type="InParanoid" id="G7E8U8"/>
<comment type="caution">
    <text evidence="2">The sequence shown here is derived from an EMBL/GenBank/DDBJ whole genome shotgun (WGS) entry which is preliminary data.</text>
</comment>
<reference evidence="2 3" key="2">
    <citation type="journal article" date="2012" name="Open Biol.">
        <title>Characteristics of nucleosomes and linker DNA regions on the genome of the basidiomycete Mixia osmundae revealed by mono- and dinucleosome mapping.</title>
        <authorList>
            <person name="Nishida H."/>
            <person name="Kondo S."/>
            <person name="Matsumoto T."/>
            <person name="Suzuki Y."/>
            <person name="Yoshikawa H."/>
            <person name="Taylor T.D."/>
            <person name="Sugiyama J."/>
        </authorList>
    </citation>
    <scope>NUCLEOTIDE SEQUENCE [LARGE SCALE GENOMIC DNA]</scope>
    <source>
        <strain evidence="3">CBS 9802 / IAM 14324 / JCM 22182 / KY 12970</strain>
    </source>
</reference>
<dbReference type="PANTHER" id="PTHR43735">
    <property type="entry name" value="APOPTOSIS-INDUCING FACTOR 1"/>
    <property type="match status" value="1"/>
</dbReference>
<keyword evidence="3" id="KW-1185">Reference proteome</keyword>
<dbReference type="RefSeq" id="XP_014568790.1">
    <property type="nucleotide sequence ID" value="XM_014713304.1"/>
</dbReference>
<dbReference type="OMA" id="WKIGAPR"/>
<dbReference type="EMBL" id="BABT02000220">
    <property type="protein sequence ID" value="GAA99566.1"/>
    <property type="molecule type" value="Genomic_DNA"/>
</dbReference>